<gene>
    <name evidence="1" type="ORF">HMF8227_00552</name>
</gene>
<name>A0A2S2E081_9ALTE</name>
<proteinExistence type="predicted"/>
<accession>A0A2S2E081</accession>
<sequence>MTVQQFIGNKSKQLSYYLRAFWAGRIPHQEIELYFWDVLEEWTQVTNSTTEPCSQRERVFWHLLHQMHFWPEQKLRNDVYLRSELETCMTYLEGEGECPLDCIGIRP</sequence>
<dbReference type="RefSeq" id="WP_109338720.1">
    <property type="nucleotide sequence ID" value="NZ_CP029347.1"/>
</dbReference>
<protein>
    <submittedName>
        <fullName evidence="1">Uncharacterized protein</fullName>
    </submittedName>
</protein>
<organism evidence="1 2">
    <name type="scientific">Saliniradius amylolyticus</name>
    <dbReference type="NCBI Taxonomy" id="2183582"/>
    <lineage>
        <taxon>Bacteria</taxon>
        <taxon>Pseudomonadati</taxon>
        <taxon>Pseudomonadota</taxon>
        <taxon>Gammaproteobacteria</taxon>
        <taxon>Alteromonadales</taxon>
        <taxon>Alteromonadaceae</taxon>
        <taxon>Saliniradius</taxon>
    </lineage>
</organism>
<dbReference type="AlphaFoldDB" id="A0A2S2E081"/>
<dbReference type="OrthoDB" id="6267605at2"/>
<dbReference type="Proteomes" id="UP000245728">
    <property type="component" value="Chromosome"/>
</dbReference>
<evidence type="ECO:0000313" key="1">
    <source>
        <dbReference type="EMBL" id="AWL11048.1"/>
    </source>
</evidence>
<dbReference type="KEGG" id="salh:HMF8227_00552"/>
<dbReference type="EMBL" id="CP029347">
    <property type="protein sequence ID" value="AWL11048.1"/>
    <property type="molecule type" value="Genomic_DNA"/>
</dbReference>
<reference evidence="1 2" key="1">
    <citation type="submission" date="2018-05" db="EMBL/GenBank/DDBJ databases">
        <title>Salinimonas sp. HMF8227 Genome sequencing and assembly.</title>
        <authorList>
            <person name="Kang H."/>
            <person name="Kang J."/>
            <person name="Cha I."/>
            <person name="Kim H."/>
            <person name="Joh K."/>
        </authorList>
    </citation>
    <scope>NUCLEOTIDE SEQUENCE [LARGE SCALE GENOMIC DNA]</scope>
    <source>
        <strain evidence="1 2">HMF8227</strain>
    </source>
</reference>
<keyword evidence="2" id="KW-1185">Reference proteome</keyword>
<evidence type="ECO:0000313" key="2">
    <source>
        <dbReference type="Proteomes" id="UP000245728"/>
    </source>
</evidence>